<accession>A0A6B3LFY7</accession>
<protein>
    <submittedName>
        <fullName evidence="2">CPBP family intramembrane metalloprotease</fullName>
    </submittedName>
</protein>
<dbReference type="AlphaFoldDB" id="A0A6B3LFY7"/>
<name>A0A6B3LFY7_9BACT</name>
<keyword evidence="2" id="KW-0378">Hydrolase</keyword>
<dbReference type="EMBL" id="CP066776">
    <property type="protein sequence ID" value="QQL45654.1"/>
    <property type="molecule type" value="Genomic_DNA"/>
</dbReference>
<dbReference type="PANTHER" id="PTHR43592:SF15">
    <property type="entry name" value="CAAX AMINO TERMINAL PROTEASE FAMILY PROTEIN"/>
    <property type="match status" value="1"/>
</dbReference>
<keyword evidence="3" id="KW-1185">Reference proteome</keyword>
<dbReference type="GO" id="GO:0004175">
    <property type="term" value="F:endopeptidase activity"/>
    <property type="evidence" value="ECO:0007669"/>
    <property type="project" value="UniProtKB-ARBA"/>
</dbReference>
<keyword evidence="2" id="KW-0645">Protease</keyword>
<keyword evidence="2" id="KW-0482">Metalloprotease</keyword>
<dbReference type="InterPro" id="IPR003675">
    <property type="entry name" value="Rce1/LyrA-like_dom"/>
</dbReference>
<sequence>MDPITQTFLIEWLQITIVALALGLGVCAIIRRMRPELSWSNSGNVWTGPIHGGDFVIVSGLFLLFYIGLADAGSVPTDADSGTPEISISHIFSSAVTMLFIAGVTVGAIAIRGTNVNEFYGLNRIKAAKVIAYGLLGAAVAYFLGVVVVQWWNQAVVVPTIGVPKEQSMVTFFKESGSTSARLAVIASACIAAPLAEEFIFRGYIYPVLKRFTEPVFAAIITSVVFAIIHNNLTGIPVLALLSLILVFSYERSGSLWLPISIHAAFNSINIMGMLAD</sequence>
<gene>
    <name evidence="2" type="ORF">G3M56_003425</name>
</gene>
<dbReference type="GO" id="GO:0006508">
    <property type="term" value="P:proteolysis"/>
    <property type="evidence" value="ECO:0007669"/>
    <property type="project" value="UniProtKB-KW"/>
</dbReference>
<dbReference type="Pfam" id="PF02517">
    <property type="entry name" value="Rce1-like"/>
    <property type="match status" value="1"/>
</dbReference>
<dbReference type="PANTHER" id="PTHR43592">
    <property type="entry name" value="CAAX AMINO TERMINAL PROTEASE"/>
    <property type="match status" value="1"/>
</dbReference>
<organism evidence="2 3">
    <name type="scientific">Sulfuriroseicoccus oceanibius</name>
    <dbReference type="NCBI Taxonomy" id="2707525"/>
    <lineage>
        <taxon>Bacteria</taxon>
        <taxon>Pseudomonadati</taxon>
        <taxon>Verrucomicrobiota</taxon>
        <taxon>Verrucomicrobiia</taxon>
        <taxon>Verrucomicrobiales</taxon>
        <taxon>Verrucomicrobiaceae</taxon>
        <taxon>Sulfuriroseicoccus</taxon>
    </lineage>
</organism>
<dbReference type="KEGG" id="soa:G3M56_003425"/>
<reference evidence="2 3" key="1">
    <citation type="submission" date="2020-12" db="EMBL/GenBank/DDBJ databases">
        <title>Sulforoseuscoccus oceanibium gen. nov., sp. nov., a representative of the phylum Verrucomicrobia with special cytoplasmic membrane, and proposal of Sulforoseuscoccusaceae fam. nov.</title>
        <authorList>
            <person name="Xi F."/>
        </authorList>
    </citation>
    <scope>NUCLEOTIDE SEQUENCE [LARGE SCALE GENOMIC DNA]</scope>
    <source>
        <strain evidence="2 3">T37</strain>
    </source>
</reference>
<proteinExistence type="predicted"/>
<dbReference type="GO" id="GO:0080120">
    <property type="term" value="P:CAAX-box protein maturation"/>
    <property type="evidence" value="ECO:0007669"/>
    <property type="project" value="UniProtKB-ARBA"/>
</dbReference>
<evidence type="ECO:0000313" key="2">
    <source>
        <dbReference type="EMBL" id="QQL45654.1"/>
    </source>
</evidence>
<dbReference type="Proteomes" id="UP000475117">
    <property type="component" value="Chromosome"/>
</dbReference>
<evidence type="ECO:0000313" key="3">
    <source>
        <dbReference type="Proteomes" id="UP000475117"/>
    </source>
</evidence>
<feature type="domain" description="CAAX prenyl protease 2/Lysostaphin resistance protein A-like" evidence="1">
    <location>
        <begin position="183"/>
        <end position="268"/>
    </location>
</feature>
<evidence type="ECO:0000259" key="1">
    <source>
        <dbReference type="Pfam" id="PF02517"/>
    </source>
</evidence>
<dbReference type="RefSeq" id="WP_164365647.1">
    <property type="nucleotide sequence ID" value="NZ_CP066776.1"/>
</dbReference>
<dbReference type="GO" id="GO:0008237">
    <property type="term" value="F:metallopeptidase activity"/>
    <property type="evidence" value="ECO:0007669"/>
    <property type="project" value="UniProtKB-KW"/>
</dbReference>